<dbReference type="OrthoDB" id="9793083at2"/>
<dbReference type="PANTHER" id="PTHR33570">
    <property type="entry name" value="4-CARBOXYMUCONOLACTONE DECARBOXYLASE FAMILY PROTEIN"/>
    <property type="match status" value="1"/>
</dbReference>
<dbReference type="GO" id="GO:0051920">
    <property type="term" value="F:peroxiredoxin activity"/>
    <property type="evidence" value="ECO:0007669"/>
    <property type="project" value="InterPro"/>
</dbReference>
<feature type="signal peptide" evidence="1">
    <location>
        <begin position="1"/>
        <end position="28"/>
    </location>
</feature>
<dbReference type="Proteomes" id="UP000293296">
    <property type="component" value="Chromosome"/>
</dbReference>
<dbReference type="Gene3D" id="1.20.1290.10">
    <property type="entry name" value="AhpD-like"/>
    <property type="match status" value="2"/>
</dbReference>
<organism evidence="3 4">
    <name type="scientific">Solidesulfovibrio carbinolicus</name>
    <dbReference type="NCBI Taxonomy" id="296842"/>
    <lineage>
        <taxon>Bacteria</taxon>
        <taxon>Pseudomonadati</taxon>
        <taxon>Thermodesulfobacteriota</taxon>
        <taxon>Desulfovibrionia</taxon>
        <taxon>Desulfovibrionales</taxon>
        <taxon>Desulfovibrionaceae</taxon>
        <taxon>Solidesulfovibrio</taxon>
    </lineage>
</organism>
<evidence type="ECO:0000256" key="1">
    <source>
        <dbReference type="SAM" id="SignalP"/>
    </source>
</evidence>
<evidence type="ECO:0000313" key="4">
    <source>
        <dbReference type="Proteomes" id="UP000293296"/>
    </source>
</evidence>
<dbReference type="SUPFAM" id="SSF69118">
    <property type="entry name" value="AhpD-like"/>
    <property type="match status" value="1"/>
</dbReference>
<proteinExistence type="predicted"/>
<evidence type="ECO:0000259" key="2">
    <source>
        <dbReference type="Pfam" id="PF02627"/>
    </source>
</evidence>
<dbReference type="KEGG" id="dcb:C3Y92_14155"/>
<dbReference type="PANTHER" id="PTHR33570:SF10">
    <property type="entry name" value="GAMMA-CARBOXYMUCONOLACTONE DECARBOXYLASE"/>
    <property type="match status" value="1"/>
</dbReference>
<protein>
    <submittedName>
        <fullName evidence="3">Carboxymuconolactone decarboxylase</fullName>
    </submittedName>
</protein>
<dbReference type="EMBL" id="CP026538">
    <property type="protein sequence ID" value="QAZ68302.1"/>
    <property type="molecule type" value="Genomic_DNA"/>
</dbReference>
<dbReference type="InterPro" id="IPR052512">
    <property type="entry name" value="4CMD/NDH-1_regulator"/>
</dbReference>
<accession>A0A4V0YR23</accession>
<gene>
    <name evidence="3" type="ORF">C3Y92_14155</name>
</gene>
<feature type="chain" id="PRO_5020237286" evidence="1">
    <location>
        <begin position="29"/>
        <end position="292"/>
    </location>
</feature>
<dbReference type="Pfam" id="PF02627">
    <property type="entry name" value="CMD"/>
    <property type="match status" value="2"/>
</dbReference>
<dbReference type="InterPro" id="IPR029032">
    <property type="entry name" value="AhpD-like"/>
</dbReference>
<feature type="domain" description="Carboxymuconolactone decarboxylase-like" evidence="2">
    <location>
        <begin position="200"/>
        <end position="284"/>
    </location>
</feature>
<evidence type="ECO:0000313" key="3">
    <source>
        <dbReference type="EMBL" id="QAZ68302.1"/>
    </source>
</evidence>
<dbReference type="AlphaFoldDB" id="A0A4V0YR23"/>
<keyword evidence="1" id="KW-0732">Signal</keyword>
<dbReference type="InterPro" id="IPR003779">
    <property type="entry name" value="CMD-like"/>
</dbReference>
<feature type="domain" description="Carboxymuconolactone decarboxylase-like" evidence="2">
    <location>
        <begin position="65"/>
        <end position="147"/>
    </location>
</feature>
<reference evidence="3 4" key="1">
    <citation type="submission" date="2018-02" db="EMBL/GenBank/DDBJ databases">
        <title>Genome sequence of Desulfovibrio carbinolicus DSM 3852.</title>
        <authorList>
            <person name="Wilbanks E."/>
            <person name="Skennerton C.T."/>
            <person name="Orphan V.J."/>
        </authorList>
    </citation>
    <scope>NUCLEOTIDE SEQUENCE [LARGE SCALE GENOMIC DNA]</scope>
    <source>
        <strain evidence="3 4">DSM 3852</strain>
    </source>
</reference>
<name>A0A4V0YR23_9BACT</name>
<sequence length="292" mass="29994">MIRDWRMSAAMALVLALALALGSHPARGGNGMETSERYARGMAALTALAPDKARAVQEALGGVAPDLGRFVVEFGYGDIFTRPGLSPELRQTATIAALTALGNAAPQLAFHMEAGLAAGLSAEAIVEIIYVATVFAGFPAGINAIGVCREVFAAKGITVTPPDAYAGQPADRRERGLAALSVTSREAGERVLASMGDMAPDFGGWLLDFSYGDVISRGVLSPGAKEIAMIAAATARGTMGPQLAVHVRAGLAVGLTSEQIVETVMQMAAYAGFPAAINGMLVVRDVFAATGS</sequence>
<keyword evidence="4" id="KW-1185">Reference proteome</keyword>